<organism evidence="3 4">
    <name type="scientific">Paraburkholderia dipogonis</name>
    <dbReference type="NCBI Taxonomy" id="1211383"/>
    <lineage>
        <taxon>Bacteria</taxon>
        <taxon>Pseudomonadati</taxon>
        <taxon>Pseudomonadota</taxon>
        <taxon>Betaproteobacteria</taxon>
        <taxon>Burkholderiales</taxon>
        <taxon>Burkholderiaceae</taxon>
        <taxon>Paraburkholderia</taxon>
    </lineage>
</organism>
<accession>A0ABW9B5J4</accession>
<gene>
    <name evidence="3" type="ORF">PQR57_41815</name>
</gene>
<feature type="domain" description="CD-NTase-associated protein 12/Pycsar effector protein TIR" evidence="2">
    <location>
        <begin position="34"/>
        <end position="91"/>
    </location>
</feature>
<dbReference type="Proteomes" id="UP001629230">
    <property type="component" value="Unassembled WGS sequence"/>
</dbReference>
<feature type="region of interest" description="Disordered" evidence="1">
    <location>
        <begin position="24"/>
        <end position="46"/>
    </location>
</feature>
<reference evidence="3 4" key="1">
    <citation type="journal article" date="2024" name="Chem. Sci.">
        <title>Discovery of megapolipeptins by genome mining of a Burkholderiales bacteria collection.</title>
        <authorList>
            <person name="Paulo B.S."/>
            <person name="Recchia M.J.J."/>
            <person name="Lee S."/>
            <person name="Fergusson C.H."/>
            <person name="Romanowski S.B."/>
            <person name="Hernandez A."/>
            <person name="Krull N."/>
            <person name="Liu D.Y."/>
            <person name="Cavanagh H."/>
            <person name="Bos A."/>
            <person name="Gray C.A."/>
            <person name="Murphy B.T."/>
            <person name="Linington R.G."/>
            <person name="Eustaquio A.S."/>
        </authorList>
    </citation>
    <scope>NUCLEOTIDE SEQUENCE [LARGE SCALE GENOMIC DNA]</scope>
    <source>
        <strain evidence="3 4">RL17-350-BIC-A</strain>
    </source>
</reference>
<name>A0ABW9B5J4_9BURK</name>
<proteinExistence type="predicted"/>
<evidence type="ECO:0000256" key="1">
    <source>
        <dbReference type="SAM" id="MobiDB-lite"/>
    </source>
</evidence>
<feature type="compositionally biased region" description="Basic and acidic residues" evidence="1">
    <location>
        <begin position="35"/>
        <end position="46"/>
    </location>
</feature>
<evidence type="ECO:0000313" key="3">
    <source>
        <dbReference type="EMBL" id="MFM0007473.1"/>
    </source>
</evidence>
<dbReference type="EMBL" id="JAQQEZ010000061">
    <property type="protein sequence ID" value="MFM0007473.1"/>
    <property type="molecule type" value="Genomic_DNA"/>
</dbReference>
<keyword evidence="4" id="KW-1185">Reference proteome</keyword>
<sequence length="130" mass="14968">MRLRRKERYRSEVWPGCDCASQTHHEPWDDFLNDPENRSRSRSRPERRGNVVFEIGLFMGRLGKDRAFLMEPGDYIVKLPSDLTGITAITYRYKPSGDAADGACLQPTPRAHPSAGGQTTREYQWLWPTI</sequence>
<dbReference type="Pfam" id="PF10137">
    <property type="entry name" value="CAP12-PCTIR_TIR"/>
    <property type="match status" value="1"/>
</dbReference>
<evidence type="ECO:0000259" key="2">
    <source>
        <dbReference type="Pfam" id="PF10137"/>
    </source>
</evidence>
<evidence type="ECO:0000313" key="4">
    <source>
        <dbReference type="Proteomes" id="UP001629230"/>
    </source>
</evidence>
<protein>
    <submittedName>
        <fullName evidence="3">Nucleotide-binding protein</fullName>
    </submittedName>
</protein>
<dbReference type="RefSeq" id="WP_408182158.1">
    <property type="nucleotide sequence ID" value="NZ_JAQQEZ010000061.1"/>
</dbReference>
<comment type="caution">
    <text evidence="3">The sequence shown here is derived from an EMBL/GenBank/DDBJ whole genome shotgun (WGS) entry which is preliminary data.</text>
</comment>
<dbReference type="InterPro" id="IPR019302">
    <property type="entry name" value="CAP12/PCTIR_TIR_dom"/>
</dbReference>